<evidence type="ECO:0000256" key="1">
    <source>
        <dbReference type="SAM" id="MobiDB-lite"/>
    </source>
</evidence>
<dbReference type="EMBL" id="ML119055">
    <property type="protein sequence ID" value="ROT38367.1"/>
    <property type="molecule type" value="Genomic_DNA"/>
</dbReference>
<dbReference type="RefSeq" id="XP_028466173.1">
    <property type="nucleotide sequence ID" value="XM_028611837.1"/>
</dbReference>
<dbReference type="AlphaFoldDB" id="A0A3N2PV33"/>
<accession>A0A3N2PV33</accession>
<name>A0A3N2PV33_SODAK</name>
<feature type="region of interest" description="Disordered" evidence="1">
    <location>
        <begin position="1"/>
        <end position="20"/>
    </location>
</feature>
<proteinExistence type="predicted"/>
<sequence>MAEPLEEQSPCNNDQDEQSLVGGVQCTRTLPRVVGSLPQVVDWGSRRAFRGYRKELGRRGVCDSDSWALLER</sequence>
<evidence type="ECO:0000313" key="3">
    <source>
        <dbReference type="Proteomes" id="UP000272025"/>
    </source>
</evidence>
<protein>
    <submittedName>
        <fullName evidence="2">Uncharacterized protein</fullName>
    </submittedName>
</protein>
<reference evidence="2 3" key="1">
    <citation type="journal article" date="2018" name="Mol. Ecol.">
        <title>The obligate alkalophilic soda-lake fungus Sodiomyces alkalinus has shifted to a protein diet.</title>
        <authorList>
            <person name="Grum-Grzhimaylo A.A."/>
            <person name="Falkoski D.L."/>
            <person name="van den Heuvel J."/>
            <person name="Valero-Jimenez C.A."/>
            <person name="Min B."/>
            <person name="Choi I.G."/>
            <person name="Lipzen A."/>
            <person name="Daum C.G."/>
            <person name="Aanen D.K."/>
            <person name="Tsang A."/>
            <person name="Henrissat B."/>
            <person name="Bilanenko E.N."/>
            <person name="de Vries R.P."/>
            <person name="van Kan J.A.L."/>
            <person name="Grigoriev I.V."/>
            <person name="Debets A.J.M."/>
        </authorList>
    </citation>
    <scope>NUCLEOTIDE SEQUENCE [LARGE SCALE GENOMIC DNA]</scope>
    <source>
        <strain evidence="2 3">F11</strain>
    </source>
</reference>
<dbReference type="GeneID" id="39580315"/>
<keyword evidence="3" id="KW-1185">Reference proteome</keyword>
<evidence type="ECO:0000313" key="2">
    <source>
        <dbReference type="EMBL" id="ROT38367.1"/>
    </source>
</evidence>
<gene>
    <name evidence="2" type="ORF">SODALDRAFT_332935</name>
</gene>
<dbReference type="Proteomes" id="UP000272025">
    <property type="component" value="Unassembled WGS sequence"/>
</dbReference>
<organism evidence="2 3">
    <name type="scientific">Sodiomyces alkalinus (strain CBS 110278 / VKM F-3762 / F11)</name>
    <name type="common">Alkaliphilic filamentous fungus</name>
    <dbReference type="NCBI Taxonomy" id="1314773"/>
    <lineage>
        <taxon>Eukaryota</taxon>
        <taxon>Fungi</taxon>
        <taxon>Dikarya</taxon>
        <taxon>Ascomycota</taxon>
        <taxon>Pezizomycotina</taxon>
        <taxon>Sordariomycetes</taxon>
        <taxon>Hypocreomycetidae</taxon>
        <taxon>Glomerellales</taxon>
        <taxon>Plectosphaerellaceae</taxon>
        <taxon>Sodiomyces</taxon>
    </lineage>
</organism>